<sequence>MEPASAAGDDAAPVTLAEQLGAREVHPQRQSPLYGRIPAELRDHIFRYALEEFCPPEAQARLPTFSARCYRHGEEPPSTPEYLTAIGDGQEVRYAGRRRREARRGYDWVRPDCPEPTAVAVALLATCRAVYLETHALPLMLREHRFYLERGPPHGVGSVAGLRAYFEEALSGPAPVRGLRQRDLVRSVRFFVQLFWLEDANAPYHFWHLATATPWLRPVERLRITVRRADWWHWESNTLPAINPFRGTAGNARMHQDMRAGDGNHPFADRVWGLAFQHMPNLQTLVMDFETSEDLKAELDDILRWAVKWRLPLSGGRFLSAAGQPVEMMRWRGSDYHWSDYSPRDYRSATHRENDEPHGFGPRLYTGTVTWTACSEEPVRSGEEGGGRQEASER</sequence>
<feature type="region of interest" description="Disordered" evidence="1">
    <location>
        <begin position="375"/>
        <end position="394"/>
    </location>
</feature>
<gene>
    <name evidence="2" type="ORF">JX265_007298</name>
</gene>
<dbReference type="EMBL" id="JAFIMR010000018">
    <property type="protein sequence ID" value="KAI1867496.1"/>
    <property type="molecule type" value="Genomic_DNA"/>
</dbReference>
<evidence type="ECO:0000256" key="1">
    <source>
        <dbReference type="SAM" id="MobiDB-lite"/>
    </source>
</evidence>
<reference evidence="2" key="1">
    <citation type="submission" date="2021-03" db="EMBL/GenBank/DDBJ databases">
        <title>Revisited historic fungal species revealed as producer of novel bioactive compounds through whole genome sequencing and comparative genomics.</title>
        <authorList>
            <person name="Vignolle G.A."/>
            <person name="Hochenegger N."/>
            <person name="Mach R.L."/>
            <person name="Mach-Aigner A.R."/>
            <person name="Javad Rahimi M."/>
            <person name="Salim K.A."/>
            <person name="Chan C.M."/>
            <person name="Lim L.B.L."/>
            <person name="Cai F."/>
            <person name="Druzhinina I.S."/>
            <person name="U'Ren J.M."/>
            <person name="Derntl C."/>
        </authorList>
    </citation>
    <scope>NUCLEOTIDE SEQUENCE</scope>
    <source>
        <strain evidence="2">TUCIM 5799</strain>
    </source>
</reference>
<name>A0A9Q0AL39_9PEZI</name>
<comment type="caution">
    <text evidence="2">The sequence shown here is derived from an EMBL/GenBank/DDBJ whole genome shotgun (WGS) entry which is preliminary data.</text>
</comment>
<dbReference type="Proteomes" id="UP000829685">
    <property type="component" value="Unassembled WGS sequence"/>
</dbReference>
<evidence type="ECO:0000313" key="3">
    <source>
        <dbReference type="Proteomes" id="UP000829685"/>
    </source>
</evidence>
<accession>A0A9Q0AL39</accession>
<protein>
    <submittedName>
        <fullName evidence="2">Uncharacterized protein</fullName>
    </submittedName>
</protein>
<proteinExistence type="predicted"/>
<evidence type="ECO:0000313" key="2">
    <source>
        <dbReference type="EMBL" id="KAI1867496.1"/>
    </source>
</evidence>
<organism evidence="2 3">
    <name type="scientific">Neoarthrinium moseri</name>
    <dbReference type="NCBI Taxonomy" id="1658444"/>
    <lineage>
        <taxon>Eukaryota</taxon>
        <taxon>Fungi</taxon>
        <taxon>Dikarya</taxon>
        <taxon>Ascomycota</taxon>
        <taxon>Pezizomycotina</taxon>
        <taxon>Sordariomycetes</taxon>
        <taxon>Xylariomycetidae</taxon>
        <taxon>Amphisphaeriales</taxon>
        <taxon>Apiosporaceae</taxon>
        <taxon>Neoarthrinium</taxon>
    </lineage>
</organism>
<dbReference type="AlphaFoldDB" id="A0A9Q0AL39"/>
<feature type="compositionally biased region" description="Basic and acidic residues" evidence="1">
    <location>
        <begin position="377"/>
        <end position="394"/>
    </location>
</feature>
<keyword evidence="3" id="KW-1185">Reference proteome</keyword>